<feature type="compositionally biased region" description="Polar residues" evidence="1">
    <location>
        <begin position="333"/>
        <end position="346"/>
    </location>
</feature>
<feature type="compositionally biased region" description="Polar residues" evidence="1">
    <location>
        <begin position="210"/>
        <end position="230"/>
    </location>
</feature>
<evidence type="ECO:0000256" key="1">
    <source>
        <dbReference type="SAM" id="MobiDB-lite"/>
    </source>
</evidence>
<feature type="compositionally biased region" description="Polar residues" evidence="1">
    <location>
        <begin position="241"/>
        <end position="265"/>
    </location>
</feature>
<accession>G7Y352</accession>
<protein>
    <submittedName>
        <fullName evidence="2">Uncharacterized protein</fullName>
    </submittedName>
</protein>
<feature type="compositionally biased region" description="Basic and acidic residues" evidence="1">
    <location>
        <begin position="266"/>
        <end position="280"/>
    </location>
</feature>
<feature type="compositionally biased region" description="Polar residues" evidence="1">
    <location>
        <begin position="508"/>
        <end position="527"/>
    </location>
</feature>
<name>G7Y352_CLOSI</name>
<evidence type="ECO:0000313" key="2">
    <source>
        <dbReference type="EMBL" id="GAA47389.1"/>
    </source>
</evidence>
<proteinExistence type="predicted"/>
<feature type="compositionally biased region" description="Polar residues" evidence="1">
    <location>
        <begin position="538"/>
        <end position="547"/>
    </location>
</feature>
<feature type="compositionally biased region" description="Polar residues" evidence="1">
    <location>
        <begin position="281"/>
        <end position="306"/>
    </location>
</feature>
<dbReference type="Proteomes" id="UP000008909">
    <property type="component" value="Unassembled WGS sequence"/>
</dbReference>
<sequence length="697" mass="76769">MCVPFTLSDIQIQFLMFASVSASLSKRTEFATNLQQHLIEGDLFSKQTYLRHLGLYNAHLDAGIGVLRGFSSQDQKKDRIEECTVRFDRLMALVHELKLQSKTCRLLMYESYGLRNHHFRPINTRADGLKFDDLKCIVVGLDFVHQTNAAAPIPAICHVLARLTENQLTQAYQFTFLYFIHVAMPRDFRCRITQLLQFTPQITTQPTTQKSAYTQTTKPEISWQTSPKSTADTKRLHNTEIDQTVKSSGTTILSNPISSSNTTTREGVDRSTRNIHDKSESPNSTEINPTDSMVPTTKKSTSNRTQPPEHIPATWPSKNTSNTDNPETHEPMETSNPTNVHESQSSILADTETAGTTLPSTQMSSFIPTEASDHISPMNSSITHNASDQNKNPQTEENVDRSTGNIQHASESPISTEANTTPSSVASTQQSTSDSTEPANHSSATWVSWNTSKTGQIENTMTDENVEPSMGTTRQESQPPTPTNTHNERSAMSSAHQSFVVETATPLASLQTSSSMEVNETSPTVNTEIEERAENSKRTTLQGSQFPSSINSQTVSSTVSSTHHSFSIETTLPYVSSPSPSEINFYGTSSVAKAISDQTFESSMGRALDVSNYPRYTDNLTGRSTAISANYVFSVQSAATYNSSQTSPSMRTDVFSPSMNTSILRNSTRLRCTRSGGYSSVPFVVIYIVSLLVACLN</sequence>
<feature type="compositionally biased region" description="Basic and acidic residues" evidence="1">
    <location>
        <begin position="231"/>
        <end position="240"/>
    </location>
</feature>
<gene>
    <name evidence="2" type="ORF">CLF_100300</name>
</gene>
<keyword evidence="3" id="KW-1185">Reference proteome</keyword>
<feature type="region of interest" description="Disordered" evidence="1">
    <location>
        <begin position="371"/>
        <end position="495"/>
    </location>
</feature>
<evidence type="ECO:0000313" key="3">
    <source>
        <dbReference type="Proteomes" id="UP000008909"/>
    </source>
</evidence>
<dbReference type="AlphaFoldDB" id="G7Y352"/>
<feature type="region of interest" description="Disordered" evidence="1">
    <location>
        <begin position="508"/>
        <end position="552"/>
    </location>
</feature>
<dbReference type="EMBL" id="DF142837">
    <property type="protein sequence ID" value="GAA47389.1"/>
    <property type="molecule type" value="Genomic_DNA"/>
</dbReference>
<reference evidence="2" key="1">
    <citation type="journal article" date="2011" name="Genome Biol.">
        <title>The draft genome of the carcinogenic human liver fluke Clonorchis sinensis.</title>
        <authorList>
            <person name="Wang X."/>
            <person name="Chen W."/>
            <person name="Huang Y."/>
            <person name="Sun J."/>
            <person name="Men J."/>
            <person name="Liu H."/>
            <person name="Luo F."/>
            <person name="Guo L."/>
            <person name="Lv X."/>
            <person name="Deng C."/>
            <person name="Zhou C."/>
            <person name="Fan Y."/>
            <person name="Li X."/>
            <person name="Huang L."/>
            <person name="Hu Y."/>
            <person name="Liang C."/>
            <person name="Hu X."/>
            <person name="Xu J."/>
            <person name="Yu X."/>
        </authorList>
    </citation>
    <scope>NUCLEOTIDE SEQUENCE [LARGE SCALE GENOMIC DNA]</scope>
    <source>
        <strain evidence="2">Henan</strain>
    </source>
</reference>
<feature type="compositionally biased region" description="Polar residues" evidence="1">
    <location>
        <begin position="316"/>
        <end position="325"/>
    </location>
</feature>
<organism evidence="2 3">
    <name type="scientific">Clonorchis sinensis</name>
    <name type="common">Chinese liver fluke</name>
    <dbReference type="NCBI Taxonomy" id="79923"/>
    <lineage>
        <taxon>Eukaryota</taxon>
        <taxon>Metazoa</taxon>
        <taxon>Spiralia</taxon>
        <taxon>Lophotrochozoa</taxon>
        <taxon>Platyhelminthes</taxon>
        <taxon>Trematoda</taxon>
        <taxon>Digenea</taxon>
        <taxon>Opisthorchiida</taxon>
        <taxon>Opisthorchiata</taxon>
        <taxon>Opisthorchiidae</taxon>
        <taxon>Clonorchis</taxon>
    </lineage>
</organism>
<feature type="region of interest" description="Disordered" evidence="1">
    <location>
        <begin position="205"/>
        <end position="346"/>
    </location>
</feature>
<reference key="2">
    <citation type="submission" date="2011-10" db="EMBL/GenBank/DDBJ databases">
        <title>The genome and transcriptome sequence of Clonorchis sinensis provide insights into the carcinogenic liver fluke.</title>
        <authorList>
            <person name="Wang X."/>
            <person name="Huang Y."/>
            <person name="Chen W."/>
            <person name="Liu H."/>
            <person name="Guo L."/>
            <person name="Chen Y."/>
            <person name="Luo F."/>
            <person name="Zhou W."/>
            <person name="Sun J."/>
            <person name="Mao Q."/>
            <person name="Liang P."/>
            <person name="Zhou C."/>
            <person name="Tian Y."/>
            <person name="Men J."/>
            <person name="Lv X."/>
            <person name="Huang L."/>
            <person name="Zhou J."/>
            <person name="Hu Y."/>
            <person name="Li R."/>
            <person name="Zhang F."/>
            <person name="Lei H."/>
            <person name="Li X."/>
            <person name="Hu X."/>
            <person name="Liang C."/>
            <person name="Xu J."/>
            <person name="Wu Z."/>
            <person name="Yu X."/>
        </authorList>
    </citation>
    <scope>NUCLEOTIDE SEQUENCE</scope>
    <source>
        <strain>Henan</strain>
    </source>
</reference>
<feature type="compositionally biased region" description="Polar residues" evidence="1">
    <location>
        <begin position="377"/>
        <end position="463"/>
    </location>
</feature>